<proteinExistence type="predicted"/>
<comment type="caution">
    <text evidence="1">The sequence shown here is derived from an EMBL/GenBank/DDBJ whole genome shotgun (WGS) entry which is preliminary data.</text>
</comment>
<dbReference type="EMBL" id="JACGCM010001726">
    <property type="protein sequence ID" value="KAF6150769.1"/>
    <property type="molecule type" value="Genomic_DNA"/>
</dbReference>
<reference evidence="1 2" key="1">
    <citation type="journal article" date="2020" name="IScience">
        <title>Genome Sequencing of the Endangered Kingdonia uniflora (Circaeasteraceae, Ranunculales) Reveals Potential Mechanisms of Evolutionary Specialization.</title>
        <authorList>
            <person name="Sun Y."/>
            <person name="Deng T."/>
            <person name="Zhang A."/>
            <person name="Moore M.J."/>
            <person name="Landis J.B."/>
            <person name="Lin N."/>
            <person name="Zhang H."/>
            <person name="Zhang X."/>
            <person name="Huang J."/>
            <person name="Zhang X."/>
            <person name="Sun H."/>
            <person name="Wang H."/>
        </authorList>
    </citation>
    <scope>NUCLEOTIDE SEQUENCE [LARGE SCALE GENOMIC DNA]</scope>
    <source>
        <strain evidence="1">TB1705</strain>
        <tissue evidence="1">Leaf</tissue>
    </source>
</reference>
<keyword evidence="2" id="KW-1185">Reference proteome</keyword>
<evidence type="ECO:0000313" key="1">
    <source>
        <dbReference type="EMBL" id="KAF6150769.1"/>
    </source>
</evidence>
<dbReference type="AlphaFoldDB" id="A0A7J7M7A7"/>
<protein>
    <submittedName>
        <fullName evidence="1">Uncharacterized protein</fullName>
    </submittedName>
</protein>
<gene>
    <name evidence="1" type="ORF">GIB67_020852</name>
</gene>
<dbReference type="Proteomes" id="UP000541444">
    <property type="component" value="Unassembled WGS sequence"/>
</dbReference>
<evidence type="ECO:0000313" key="2">
    <source>
        <dbReference type="Proteomes" id="UP000541444"/>
    </source>
</evidence>
<name>A0A7J7M7A7_9MAGN</name>
<accession>A0A7J7M7A7</accession>
<sequence>MRITPEDALQYYAMKHYAATGGPRSKVTRKESLLDTVAREGVEFEIVLKELGININKNANSKSEKV</sequence>
<organism evidence="1 2">
    <name type="scientific">Kingdonia uniflora</name>
    <dbReference type="NCBI Taxonomy" id="39325"/>
    <lineage>
        <taxon>Eukaryota</taxon>
        <taxon>Viridiplantae</taxon>
        <taxon>Streptophyta</taxon>
        <taxon>Embryophyta</taxon>
        <taxon>Tracheophyta</taxon>
        <taxon>Spermatophyta</taxon>
        <taxon>Magnoliopsida</taxon>
        <taxon>Ranunculales</taxon>
        <taxon>Circaeasteraceae</taxon>
        <taxon>Kingdonia</taxon>
    </lineage>
</organism>